<protein>
    <submittedName>
        <fullName evidence="2">Methyltransferase</fullName>
    </submittedName>
</protein>
<name>A0ABU9MSK6_9GAMM</name>
<dbReference type="InterPro" id="IPR029063">
    <property type="entry name" value="SAM-dependent_MTases_sf"/>
</dbReference>
<keyword evidence="1" id="KW-0732">Signal</keyword>
<dbReference type="PROSITE" id="PS51257">
    <property type="entry name" value="PROKAR_LIPOPROTEIN"/>
    <property type="match status" value="1"/>
</dbReference>
<evidence type="ECO:0000256" key="1">
    <source>
        <dbReference type="SAM" id="SignalP"/>
    </source>
</evidence>
<dbReference type="InterPro" id="IPR016980">
    <property type="entry name" value="S-AdoMet-dep_MeTrfase_Alr7345"/>
</dbReference>
<comment type="caution">
    <text evidence="2">The sequence shown here is derived from an EMBL/GenBank/DDBJ whole genome shotgun (WGS) entry which is preliminary data.</text>
</comment>
<dbReference type="RefSeq" id="WP_342675688.1">
    <property type="nucleotide sequence ID" value="NZ_JBCGCU010000001.1"/>
</dbReference>
<organism evidence="2 3">
    <name type="scientific">Pseudoalteromonas qingdaonensis</name>
    <dbReference type="NCBI Taxonomy" id="3131913"/>
    <lineage>
        <taxon>Bacteria</taxon>
        <taxon>Pseudomonadati</taxon>
        <taxon>Pseudomonadota</taxon>
        <taxon>Gammaproteobacteria</taxon>
        <taxon>Alteromonadales</taxon>
        <taxon>Pseudoalteromonadaceae</taxon>
        <taxon>Pseudoalteromonas</taxon>
    </lineage>
</organism>
<dbReference type="PIRSF" id="PIRSF031679">
    <property type="entry name" value="Mtase_Alr7345_prd"/>
    <property type="match status" value="1"/>
</dbReference>
<reference evidence="2 3" key="1">
    <citation type="submission" date="2024-03" db="EMBL/GenBank/DDBJ databases">
        <title>Pseudoalteromonas qingdaonensis sp. nov., isolated from the intestines of marine benthic organisms.</title>
        <authorList>
            <person name="Lin X."/>
            <person name="Fang S."/>
            <person name="Hu X."/>
        </authorList>
    </citation>
    <scope>NUCLEOTIDE SEQUENCE [LARGE SCALE GENOMIC DNA]</scope>
    <source>
        <strain evidence="2 3">YIC-827</strain>
    </source>
</reference>
<proteinExistence type="predicted"/>
<dbReference type="Proteomes" id="UP001447008">
    <property type="component" value="Unassembled WGS sequence"/>
</dbReference>
<dbReference type="SUPFAM" id="SSF53335">
    <property type="entry name" value="S-adenosyl-L-methionine-dependent methyltransferases"/>
    <property type="match status" value="1"/>
</dbReference>
<accession>A0ABU9MSK6</accession>
<keyword evidence="2" id="KW-0808">Transferase</keyword>
<dbReference type="Gene3D" id="3.40.50.150">
    <property type="entry name" value="Vaccinia Virus protein VP39"/>
    <property type="match status" value="1"/>
</dbReference>
<keyword evidence="3" id="KW-1185">Reference proteome</keyword>
<dbReference type="GO" id="GO:0032259">
    <property type="term" value="P:methylation"/>
    <property type="evidence" value="ECO:0007669"/>
    <property type="project" value="UniProtKB-KW"/>
</dbReference>
<sequence>MKFGFKTALTAAIALSLSACVSTSTSEQLTEASQGELRSAQAQARDQYRHPVETLTFFGIEPNMTVVEVSPGGGWYTDILAPLLKGKGTLYAAHFPADSDVKYYQRSLAGFKEKMANTRAYADIRLTEFHPGTHHNIAPEGSADMVLTFRNLHNWYINGDEQGVKDAMRAFHTALKPGGVLGVVDHRLPETRDSGKAKRSGYVKESWVIALAQEAGFELVAKSEINANPKDFANHPKGVWTLPPSLSLGEEDRAKYEAIGESDRMTLKFIKPL</sequence>
<evidence type="ECO:0000313" key="3">
    <source>
        <dbReference type="Proteomes" id="UP001447008"/>
    </source>
</evidence>
<evidence type="ECO:0000313" key="2">
    <source>
        <dbReference type="EMBL" id="MEM0514165.1"/>
    </source>
</evidence>
<feature type="chain" id="PRO_5046592100" evidence="1">
    <location>
        <begin position="22"/>
        <end position="273"/>
    </location>
</feature>
<dbReference type="GO" id="GO:0008168">
    <property type="term" value="F:methyltransferase activity"/>
    <property type="evidence" value="ECO:0007669"/>
    <property type="project" value="UniProtKB-KW"/>
</dbReference>
<dbReference type="EMBL" id="JBCGCU010000001">
    <property type="protein sequence ID" value="MEM0514165.1"/>
    <property type="molecule type" value="Genomic_DNA"/>
</dbReference>
<feature type="signal peptide" evidence="1">
    <location>
        <begin position="1"/>
        <end position="21"/>
    </location>
</feature>
<gene>
    <name evidence="2" type="ORF">WCN91_01695</name>
</gene>
<keyword evidence="2" id="KW-0489">Methyltransferase</keyword>